<keyword evidence="3 12" id="KW-0808">Transferase</keyword>
<evidence type="ECO:0000256" key="9">
    <source>
        <dbReference type="ARBA" id="ARBA00022842"/>
    </source>
</evidence>
<dbReference type="SMART" id="SM00400">
    <property type="entry name" value="ZnF_CHCC"/>
    <property type="match status" value="1"/>
</dbReference>
<dbReference type="InterPro" id="IPR019475">
    <property type="entry name" value="DNA_primase_DnaB-bd"/>
</dbReference>
<dbReference type="Pfam" id="PF08275">
    <property type="entry name" value="DNAG_N"/>
    <property type="match status" value="1"/>
</dbReference>
<dbReference type="SUPFAM" id="SSF56731">
    <property type="entry name" value="DNA primase core"/>
    <property type="match status" value="1"/>
</dbReference>
<comment type="caution">
    <text evidence="16">The sequence shown here is derived from an EMBL/GenBank/DDBJ whole genome shotgun (WGS) entry which is preliminary data.</text>
</comment>
<feature type="zinc finger region" description="CHC2-type" evidence="12 14">
    <location>
        <begin position="35"/>
        <end position="59"/>
    </location>
</feature>
<dbReference type="Pfam" id="PF10410">
    <property type="entry name" value="DnaB_bind"/>
    <property type="match status" value="1"/>
</dbReference>
<dbReference type="InterPro" id="IPR013264">
    <property type="entry name" value="DNAG_N"/>
</dbReference>
<protein>
    <recommendedName>
        <fullName evidence="12 13">DNA primase</fullName>
        <ecNumber evidence="12">2.7.7.101</ecNumber>
    </recommendedName>
</protein>
<dbReference type="SMART" id="SM00493">
    <property type="entry name" value="TOPRIM"/>
    <property type="match status" value="1"/>
</dbReference>
<keyword evidence="4 12" id="KW-0548">Nucleotidyltransferase</keyword>
<name>A0A1G2BF04_9BACT</name>
<dbReference type="HAMAP" id="MF_00974">
    <property type="entry name" value="DNA_primase_DnaG"/>
    <property type="match status" value="1"/>
</dbReference>
<dbReference type="PIRSF" id="PIRSF002811">
    <property type="entry name" value="DnaG"/>
    <property type="match status" value="1"/>
</dbReference>
<dbReference type="GO" id="GO:0000428">
    <property type="term" value="C:DNA-directed RNA polymerase complex"/>
    <property type="evidence" value="ECO:0007669"/>
    <property type="project" value="UniProtKB-KW"/>
</dbReference>
<keyword evidence="10 12" id="KW-0238">DNA-binding</keyword>
<evidence type="ECO:0000256" key="6">
    <source>
        <dbReference type="ARBA" id="ARBA00022723"/>
    </source>
</evidence>
<keyword evidence="1 12" id="KW-0240">DNA-directed RNA polymerase</keyword>
<evidence type="ECO:0000256" key="8">
    <source>
        <dbReference type="ARBA" id="ARBA00022833"/>
    </source>
</evidence>
<comment type="function">
    <text evidence="12 13">RNA polymerase that catalyzes the synthesis of short RNA molecules used as primers for DNA polymerase during DNA replication.</text>
</comment>
<dbReference type="NCBIfam" id="TIGR01391">
    <property type="entry name" value="dnaG"/>
    <property type="match status" value="1"/>
</dbReference>
<feature type="domain" description="Toprim" evidence="15">
    <location>
        <begin position="253"/>
        <end position="334"/>
    </location>
</feature>
<dbReference type="EC" id="2.7.7.101" evidence="12"/>
<gene>
    <name evidence="12" type="primary">dnaG</name>
    <name evidence="16" type="ORF">A2319_05060</name>
</gene>
<keyword evidence="9" id="KW-0460">Magnesium</keyword>
<dbReference type="GO" id="GO:1990077">
    <property type="term" value="C:primosome complex"/>
    <property type="evidence" value="ECO:0007669"/>
    <property type="project" value="UniProtKB-KW"/>
</dbReference>
<dbReference type="InterPro" id="IPR030846">
    <property type="entry name" value="DnaG_bac"/>
</dbReference>
<sequence length="598" mass="68441">MVNHVEEIKERLNIVDLISEYLPLKKAGVNYKGLCPFHNEKTPSFTVSEQKQFFHCFGCAKGGDIFTFLQEIEGVEFAEALRMLASKAGVELTTVNPREHNERTRLLDCLSVAMEFFKNNLKNAPAGKIARTYLTQRQLSLDIQELFNLGYALESWDALLKFLKEQKFTQKEIERSGLIVRSEKNNSFYDRFRNRLMFPITNVYGNVIGFTARVLDENDKSAKYINTPQTEVYNKSRALYGLSLAKKYIQKMDAVVLVEGNIDVLTAHQAKLRNVVASSGTALTEEQVRLLKRYTQNIILAFDADTAGVKAAWRGMQIAIRAGMNIKILKLPNQQDPDDVIKKNPQQFLTLAKAAKPIMDYAFTVILKPLDLSQAFAKKKAAQELLPMIALFPDKLEQQHYLKQLAVFLEVDVAVLKDKITTLAQSSLKHPVKTGVIIKEKTEPSIQEKTEKIKLLERLLALLLAYPEGIEMAQVLYDGQELSGQEEELKILYKKIISLYNQDKSFPLEKMTFEGARLPQKIQQLQLIGEELYSHFDQAKLKKELVVLLRRIRRFCLQDQLKEVEKKFTLAEKNQDEQTITNLSQELRNLTEILRTLS</sequence>
<evidence type="ECO:0000256" key="14">
    <source>
        <dbReference type="PIRSR" id="PIRSR002811-1"/>
    </source>
</evidence>
<dbReference type="GO" id="GO:0005737">
    <property type="term" value="C:cytoplasm"/>
    <property type="evidence" value="ECO:0007669"/>
    <property type="project" value="TreeGrafter"/>
</dbReference>
<dbReference type="GO" id="GO:0006269">
    <property type="term" value="P:DNA replication, synthesis of primer"/>
    <property type="evidence" value="ECO:0007669"/>
    <property type="project" value="UniProtKB-UniRule"/>
</dbReference>
<dbReference type="GO" id="GO:0008270">
    <property type="term" value="F:zinc ion binding"/>
    <property type="evidence" value="ECO:0007669"/>
    <property type="project" value="UniProtKB-UniRule"/>
</dbReference>
<keyword evidence="6 12" id="KW-0479">Metal-binding</keyword>
<comment type="cofactor">
    <cofactor evidence="12 13 14">
        <name>Zn(2+)</name>
        <dbReference type="ChEBI" id="CHEBI:29105"/>
    </cofactor>
    <text evidence="12 13 14">Binds 1 zinc ion per monomer.</text>
</comment>
<dbReference type="InterPro" id="IPR006171">
    <property type="entry name" value="TOPRIM_dom"/>
</dbReference>
<dbReference type="FunFam" id="3.90.580.10:FF:000001">
    <property type="entry name" value="DNA primase"/>
    <property type="match status" value="1"/>
</dbReference>
<comment type="domain">
    <text evidence="12">Contains an N-terminal zinc-binding domain, a central core domain that contains the primase activity, and a C-terminal DnaB-binding domain.</text>
</comment>
<dbReference type="AlphaFoldDB" id="A0A1G2BF04"/>
<dbReference type="InterPro" id="IPR006295">
    <property type="entry name" value="DNA_primase_DnaG"/>
</dbReference>
<dbReference type="GO" id="GO:0003677">
    <property type="term" value="F:DNA binding"/>
    <property type="evidence" value="ECO:0007669"/>
    <property type="project" value="UniProtKB-KW"/>
</dbReference>
<proteinExistence type="inferred from homology"/>
<dbReference type="InterPro" id="IPR036977">
    <property type="entry name" value="DNA_primase_Znf_CHC2"/>
</dbReference>
<organism evidence="16 17">
    <name type="scientific">Candidatus Kerfeldbacteria bacterium RIFOXYB2_FULL_38_14</name>
    <dbReference type="NCBI Taxonomy" id="1798547"/>
    <lineage>
        <taxon>Bacteria</taxon>
        <taxon>Candidatus Kerfeldiibacteriota</taxon>
    </lineage>
</organism>
<dbReference type="PANTHER" id="PTHR30313:SF2">
    <property type="entry name" value="DNA PRIMASE"/>
    <property type="match status" value="1"/>
</dbReference>
<evidence type="ECO:0000256" key="12">
    <source>
        <dbReference type="HAMAP-Rule" id="MF_00974"/>
    </source>
</evidence>
<keyword evidence="11 12" id="KW-0804">Transcription</keyword>
<dbReference type="InterPro" id="IPR034151">
    <property type="entry name" value="TOPRIM_DnaG_bac"/>
</dbReference>
<keyword evidence="8 12" id="KW-0862">Zinc</keyword>
<dbReference type="Gene3D" id="3.90.580.10">
    <property type="entry name" value="Zinc finger, CHC2-type domain"/>
    <property type="match status" value="1"/>
</dbReference>
<evidence type="ECO:0000259" key="15">
    <source>
        <dbReference type="PROSITE" id="PS50880"/>
    </source>
</evidence>
<dbReference type="EMBL" id="MHKI01000006">
    <property type="protein sequence ID" value="OGY87781.1"/>
    <property type="molecule type" value="Genomic_DNA"/>
</dbReference>
<dbReference type="Gene3D" id="3.90.980.10">
    <property type="entry name" value="DNA primase, catalytic core, N-terminal domain"/>
    <property type="match status" value="1"/>
</dbReference>
<dbReference type="FunFam" id="3.40.1360.10:FF:000002">
    <property type="entry name" value="DNA primase"/>
    <property type="match status" value="1"/>
</dbReference>
<evidence type="ECO:0000256" key="10">
    <source>
        <dbReference type="ARBA" id="ARBA00023125"/>
    </source>
</evidence>
<evidence type="ECO:0000256" key="1">
    <source>
        <dbReference type="ARBA" id="ARBA00022478"/>
    </source>
</evidence>
<evidence type="ECO:0000256" key="13">
    <source>
        <dbReference type="PIRNR" id="PIRNR002811"/>
    </source>
</evidence>
<dbReference type="InterPro" id="IPR050219">
    <property type="entry name" value="DnaG_primase"/>
</dbReference>
<keyword evidence="7 12" id="KW-0863">Zinc-finger</keyword>
<evidence type="ECO:0000256" key="2">
    <source>
        <dbReference type="ARBA" id="ARBA00022515"/>
    </source>
</evidence>
<dbReference type="Pfam" id="PF13155">
    <property type="entry name" value="Toprim_2"/>
    <property type="match status" value="1"/>
</dbReference>
<evidence type="ECO:0000256" key="11">
    <source>
        <dbReference type="ARBA" id="ARBA00023163"/>
    </source>
</evidence>
<evidence type="ECO:0000313" key="17">
    <source>
        <dbReference type="Proteomes" id="UP000176420"/>
    </source>
</evidence>
<dbReference type="Proteomes" id="UP000176420">
    <property type="component" value="Unassembled WGS sequence"/>
</dbReference>
<evidence type="ECO:0000256" key="3">
    <source>
        <dbReference type="ARBA" id="ARBA00022679"/>
    </source>
</evidence>
<comment type="catalytic activity">
    <reaction evidence="12">
        <text>ssDNA + n NTP = ssDNA/pppN(pN)n-1 hybrid + (n-1) diphosphate.</text>
        <dbReference type="EC" id="2.7.7.101"/>
    </reaction>
</comment>
<dbReference type="Gene3D" id="3.40.1360.10">
    <property type="match status" value="1"/>
</dbReference>
<evidence type="ECO:0000256" key="5">
    <source>
        <dbReference type="ARBA" id="ARBA00022705"/>
    </source>
</evidence>
<dbReference type="SUPFAM" id="SSF57783">
    <property type="entry name" value="Zinc beta-ribbon"/>
    <property type="match status" value="1"/>
</dbReference>
<evidence type="ECO:0000256" key="7">
    <source>
        <dbReference type="ARBA" id="ARBA00022771"/>
    </source>
</evidence>
<comment type="subunit">
    <text evidence="12">Monomer. Interacts with DnaB.</text>
</comment>
<dbReference type="GO" id="GO:0003899">
    <property type="term" value="F:DNA-directed RNA polymerase activity"/>
    <property type="evidence" value="ECO:0007669"/>
    <property type="project" value="UniProtKB-UniRule"/>
</dbReference>
<reference evidence="16 17" key="1">
    <citation type="journal article" date="2016" name="Nat. Commun.">
        <title>Thousands of microbial genomes shed light on interconnected biogeochemical processes in an aquifer system.</title>
        <authorList>
            <person name="Anantharaman K."/>
            <person name="Brown C.T."/>
            <person name="Hug L.A."/>
            <person name="Sharon I."/>
            <person name="Castelle C.J."/>
            <person name="Probst A.J."/>
            <person name="Thomas B.C."/>
            <person name="Singh A."/>
            <person name="Wilkins M.J."/>
            <person name="Karaoz U."/>
            <person name="Brodie E.L."/>
            <person name="Williams K.H."/>
            <person name="Hubbard S.S."/>
            <person name="Banfield J.F."/>
        </authorList>
    </citation>
    <scope>NUCLEOTIDE SEQUENCE [LARGE SCALE GENOMIC DNA]</scope>
</reference>
<evidence type="ECO:0000256" key="4">
    <source>
        <dbReference type="ARBA" id="ARBA00022695"/>
    </source>
</evidence>
<dbReference type="PANTHER" id="PTHR30313">
    <property type="entry name" value="DNA PRIMASE"/>
    <property type="match status" value="1"/>
</dbReference>
<comment type="similarity">
    <text evidence="12 13">Belongs to the DnaG primase family.</text>
</comment>
<dbReference type="InterPro" id="IPR037068">
    <property type="entry name" value="DNA_primase_core_N_sf"/>
</dbReference>
<dbReference type="InterPro" id="IPR002694">
    <property type="entry name" value="Znf_CHC2"/>
</dbReference>
<dbReference type="CDD" id="cd03364">
    <property type="entry name" value="TOPRIM_DnaG_primases"/>
    <property type="match status" value="1"/>
</dbReference>
<keyword evidence="2 12" id="KW-0639">Primosome</keyword>
<keyword evidence="5 12" id="KW-0235">DNA replication</keyword>
<dbReference type="Pfam" id="PF01807">
    <property type="entry name" value="Zn_ribbon_DnaG"/>
    <property type="match status" value="1"/>
</dbReference>
<dbReference type="PROSITE" id="PS50880">
    <property type="entry name" value="TOPRIM"/>
    <property type="match status" value="1"/>
</dbReference>
<evidence type="ECO:0000313" key="16">
    <source>
        <dbReference type="EMBL" id="OGY87781.1"/>
    </source>
</evidence>
<accession>A0A1G2BF04</accession>